<dbReference type="CDD" id="cd00056">
    <property type="entry name" value="ENDO3c"/>
    <property type="match status" value="1"/>
</dbReference>
<accession>A0AAX4P4C5</accession>
<dbReference type="GO" id="GO:0034039">
    <property type="term" value="F:8-oxo-7,8-dihydroguanine DNA N-glycosylase activity"/>
    <property type="evidence" value="ECO:0007669"/>
    <property type="project" value="TreeGrafter"/>
</dbReference>
<feature type="compositionally biased region" description="Basic residues" evidence="10">
    <location>
        <begin position="340"/>
        <end position="357"/>
    </location>
</feature>
<dbReference type="GO" id="GO:0003684">
    <property type="term" value="F:damaged DNA binding"/>
    <property type="evidence" value="ECO:0007669"/>
    <property type="project" value="InterPro"/>
</dbReference>
<dbReference type="InterPro" id="IPR023170">
    <property type="entry name" value="HhH_base_excis_C"/>
</dbReference>
<dbReference type="EMBL" id="CP151503">
    <property type="protein sequence ID" value="WZN60888.1"/>
    <property type="molecule type" value="Genomic_DNA"/>
</dbReference>
<dbReference type="GO" id="GO:0006289">
    <property type="term" value="P:nucleotide-excision repair"/>
    <property type="evidence" value="ECO:0007669"/>
    <property type="project" value="InterPro"/>
</dbReference>
<evidence type="ECO:0000256" key="7">
    <source>
        <dbReference type="ARBA" id="ARBA00023268"/>
    </source>
</evidence>
<dbReference type="Pfam" id="PF00730">
    <property type="entry name" value="HhH-GPD"/>
    <property type="match status" value="1"/>
</dbReference>
<dbReference type="InterPro" id="IPR052054">
    <property type="entry name" value="Oxidative_DNA_repair_enzyme"/>
</dbReference>
<dbReference type="SMART" id="SM00478">
    <property type="entry name" value="ENDO3c"/>
    <property type="match status" value="1"/>
</dbReference>
<evidence type="ECO:0000256" key="10">
    <source>
        <dbReference type="SAM" id="MobiDB-lite"/>
    </source>
</evidence>
<dbReference type="AlphaFoldDB" id="A0AAX4P4C5"/>
<dbReference type="Proteomes" id="UP001472866">
    <property type="component" value="Chromosome 03"/>
</dbReference>
<evidence type="ECO:0000259" key="11">
    <source>
        <dbReference type="SMART" id="SM00478"/>
    </source>
</evidence>
<evidence type="ECO:0000256" key="4">
    <source>
        <dbReference type="ARBA" id="ARBA00022801"/>
    </source>
</evidence>
<dbReference type="InterPro" id="IPR003265">
    <property type="entry name" value="HhH-GPD_domain"/>
</dbReference>
<evidence type="ECO:0000313" key="13">
    <source>
        <dbReference type="Proteomes" id="UP001472866"/>
    </source>
</evidence>
<evidence type="ECO:0000256" key="9">
    <source>
        <dbReference type="ARBA" id="ARBA00044632"/>
    </source>
</evidence>
<dbReference type="GO" id="GO:0140078">
    <property type="term" value="F:class I DNA-(apurinic or apyrimidinic site) endonuclease activity"/>
    <property type="evidence" value="ECO:0007669"/>
    <property type="project" value="UniProtKB-EC"/>
</dbReference>
<keyword evidence="8" id="KW-0326">Glycosidase</keyword>
<evidence type="ECO:0000256" key="1">
    <source>
        <dbReference type="ARBA" id="ARBA00010679"/>
    </source>
</evidence>
<dbReference type="GO" id="GO:0005634">
    <property type="term" value="C:nucleus"/>
    <property type="evidence" value="ECO:0007669"/>
    <property type="project" value="TreeGrafter"/>
</dbReference>
<organism evidence="12 13">
    <name type="scientific">Chloropicon roscoffensis</name>
    <dbReference type="NCBI Taxonomy" id="1461544"/>
    <lineage>
        <taxon>Eukaryota</taxon>
        <taxon>Viridiplantae</taxon>
        <taxon>Chlorophyta</taxon>
        <taxon>Chloropicophyceae</taxon>
        <taxon>Chloropicales</taxon>
        <taxon>Chloropicaceae</taxon>
        <taxon>Chloropicon</taxon>
    </lineage>
</organism>
<dbReference type="Pfam" id="PF07934">
    <property type="entry name" value="OGG_N"/>
    <property type="match status" value="1"/>
</dbReference>
<name>A0AAX4P4C5_9CHLO</name>
<keyword evidence="6" id="KW-0456">Lyase</keyword>
<dbReference type="Gene3D" id="1.10.1670.10">
    <property type="entry name" value="Helix-hairpin-Helix base-excision DNA repair enzymes (C-terminal)"/>
    <property type="match status" value="1"/>
</dbReference>
<comment type="catalytic activity">
    <reaction evidence="9">
        <text>2'-deoxyribonucleotide-(2'-deoxyribose 5'-phosphate)-2'-deoxyribonucleotide-DNA = a 3'-end 2'-deoxyribonucleotide-(2,3-dehydro-2,3-deoxyribose 5'-phosphate)-DNA + a 5'-end 5'-phospho-2'-deoxyribonucleoside-DNA + H(+)</text>
        <dbReference type="Rhea" id="RHEA:66592"/>
        <dbReference type="Rhea" id="RHEA-COMP:13180"/>
        <dbReference type="Rhea" id="RHEA-COMP:16897"/>
        <dbReference type="Rhea" id="RHEA-COMP:17067"/>
        <dbReference type="ChEBI" id="CHEBI:15378"/>
        <dbReference type="ChEBI" id="CHEBI:136412"/>
        <dbReference type="ChEBI" id="CHEBI:157695"/>
        <dbReference type="ChEBI" id="CHEBI:167181"/>
        <dbReference type="EC" id="4.2.99.18"/>
    </reaction>
</comment>
<comment type="similarity">
    <text evidence="1">Belongs to the type-1 OGG1 family.</text>
</comment>
<dbReference type="SUPFAM" id="SSF55945">
    <property type="entry name" value="TATA-box binding protein-like"/>
    <property type="match status" value="1"/>
</dbReference>
<dbReference type="PANTHER" id="PTHR10242:SF2">
    <property type="entry name" value="N-GLYCOSYLASE_DNA LYASE"/>
    <property type="match status" value="1"/>
</dbReference>
<dbReference type="Gene3D" id="3.30.310.40">
    <property type="match status" value="1"/>
</dbReference>
<dbReference type="GO" id="GO:0006285">
    <property type="term" value="P:base-excision repair, AP site formation"/>
    <property type="evidence" value="ECO:0007669"/>
    <property type="project" value="TreeGrafter"/>
</dbReference>
<feature type="domain" description="HhH-GPD" evidence="11">
    <location>
        <begin position="148"/>
        <end position="321"/>
    </location>
</feature>
<feature type="compositionally biased region" description="Low complexity" evidence="10">
    <location>
        <begin position="323"/>
        <end position="339"/>
    </location>
</feature>
<keyword evidence="3" id="KW-0227">DNA damage</keyword>
<dbReference type="Gene3D" id="1.10.340.30">
    <property type="entry name" value="Hypothetical protein, domain 2"/>
    <property type="match status" value="1"/>
</dbReference>
<feature type="region of interest" description="Disordered" evidence="10">
    <location>
        <begin position="323"/>
        <end position="357"/>
    </location>
</feature>
<keyword evidence="7" id="KW-0511">Multifunctional enzyme</keyword>
<protein>
    <recommendedName>
        <fullName evidence="2">DNA-(apurinic or apyrimidinic site) lyase</fullName>
        <ecNumber evidence="2">4.2.99.18</ecNumber>
    </recommendedName>
</protein>
<evidence type="ECO:0000313" key="12">
    <source>
        <dbReference type="EMBL" id="WZN60888.1"/>
    </source>
</evidence>
<dbReference type="PANTHER" id="PTHR10242">
    <property type="entry name" value="8-OXOGUANINE DNA GLYCOSYLASE"/>
    <property type="match status" value="1"/>
</dbReference>
<evidence type="ECO:0000256" key="5">
    <source>
        <dbReference type="ARBA" id="ARBA00023204"/>
    </source>
</evidence>
<evidence type="ECO:0000256" key="3">
    <source>
        <dbReference type="ARBA" id="ARBA00022763"/>
    </source>
</evidence>
<sequence>MAASADGGRQAPGAWASLPVSLEELCLGHTLPVGQTFRWVETREGAFTGVIGSRAYEMEQMEDSVRYRVVARGGGAEGASTASDESRSDPSIEDAEVLREYFQLRLKLADFVEHWSGRDERFRAIKGYYPGARLLRQDPVECLFSFVCSSNNNIARIHGMVNTLCRLYGTELRRPSEGLGQGEDEKLGEKLYTFPTLEQLSQCTEEALRANGFGYRAKFITGSVSALNAMPGGGENWLLSLRDVPYKEASAALTELPGVGPKVAACVCLFSLDKFEAIPVDTHVWRLVKEHYKPELQEKKSLTPKLMDLVERALIDRFARTPGGRTTCSSCPSSPSSRSGCRRSCRPRPRGRRRRRR</sequence>
<keyword evidence="5" id="KW-0234">DNA repair</keyword>
<dbReference type="InterPro" id="IPR011257">
    <property type="entry name" value="DNA_glycosylase"/>
</dbReference>
<evidence type="ECO:0000256" key="2">
    <source>
        <dbReference type="ARBA" id="ARBA00012720"/>
    </source>
</evidence>
<reference evidence="12 13" key="1">
    <citation type="submission" date="2024-03" db="EMBL/GenBank/DDBJ databases">
        <title>Complete genome sequence of the green alga Chloropicon roscoffensis RCC1871.</title>
        <authorList>
            <person name="Lemieux C."/>
            <person name="Pombert J.-F."/>
            <person name="Otis C."/>
            <person name="Turmel M."/>
        </authorList>
    </citation>
    <scope>NUCLEOTIDE SEQUENCE [LARGE SCALE GENOMIC DNA]</scope>
    <source>
        <strain evidence="12 13">RCC1871</strain>
    </source>
</reference>
<proteinExistence type="inferred from homology"/>
<dbReference type="InterPro" id="IPR012904">
    <property type="entry name" value="OGG_N"/>
</dbReference>
<keyword evidence="4" id="KW-0378">Hydrolase</keyword>
<evidence type="ECO:0000256" key="8">
    <source>
        <dbReference type="ARBA" id="ARBA00023295"/>
    </source>
</evidence>
<dbReference type="EC" id="4.2.99.18" evidence="2"/>
<dbReference type="SUPFAM" id="SSF48150">
    <property type="entry name" value="DNA-glycosylase"/>
    <property type="match status" value="1"/>
</dbReference>
<keyword evidence="13" id="KW-1185">Reference proteome</keyword>
<evidence type="ECO:0000256" key="6">
    <source>
        <dbReference type="ARBA" id="ARBA00023239"/>
    </source>
</evidence>
<gene>
    <name evidence="12" type="ORF">HKI87_03g24220</name>
</gene>